<feature type="transmembrane region" description="Helical" evidence="14">
    <location>
        <begin position="423"/>
        <end position="443"/>
    </location>
</feature>
<evidence type="ECO:0000256" key="3">
    <source>
        <dbReference type="ARBA" id="ARBA00012191"/>
    </source>
</evidence>
<evidence type="ECO:0000256" key="6">
    <source>
        <dbReference type="ARBA" id="ARBA00022737"/>
    </source>
</evidence>
<feature type="transmembrane region" description="Helical" evidence="14">
    <location>
        <begin position="1080"/>
        <end position="1098"/>
    </location>
</feature>
<dbReference type="PANTHER" id="PTHR24223:SF181">
    <property type="entry name" value="ABC TRANSPORTER C FAMILY MEMBER 3"/>
    <property type="match status" value="1"/>
</dbReference>
<accession>V7B5A8</accession>
<dbReference type="OMA" id="DQSAADM"/>
<feature type="domain" description="ABC transporter" evidence="15">
    <location>
        <begin position="530"/>
        <end position="878"/>
    </location>
</feature>
<evidence type="ECO:0000259" key="16">
    <source>
        <dbReference type="PROSITE" id="PS50929"/>
    </source>
</evidence>
<evidence type="ECO:0000259" key="15">
    <source>
        <dbReference type="PROSITE" id="PS50893"/>
    </source>
</evidence>
<dbReference type="SUPFAM" id="SSF90123">
    <property type="entry name" value="ABC transporter transmembrane region"/>
    <property type="match status" value="2"/>
</dbReference>
<gene>
    <name evidence="17" type="ORF">PHAVU_008G167300g</name>
</gene>
<feature type="domain" description="ABC transporter" evidence="15">
    <location>
        <begin position="1255"/>
        <end position="1499"/>
    </location>
</feature>
<feature type="transmembrane region" description="Helical" evidence="14">
    <location>
        <begin position="100"/>
        <end position="120"/>
    </location>
</feature>
<dbReference type="InterPro" id="IPR011527">
    <property type="entry name" value="ABC1_TM_dom"/>
</dbReference>
<organism evidence="17 18">
    <name type="scientific">Phaseolus vulgaris</name>
    <name type="common">Kidney bean</name>
    <name type="synonym">French bean</name>
    <dbReference type="NCBI Taxonomy" id="3885"/>
    <lineage>
        <taxon>Eukaryota</taxon>
        <taxon>Viridiplantae</taxon>
        <taxon>Streptophyta</taxon>
        <taxon>Embryophyta</taxon>
        <taxon>Tracheophyta</taxon>
        <taxon>Spermatophyta</taxon>
        <taxon>Magnoliopsida</taxon>
        <taxon>eudicotyledons</taxon>
        <taxon>Gunneridae</taxon>
        <taxon>Pentapetalae</taxon>
        <taxon>rosids</taxon>
        <taxon>fabids</taxon>
        <taxon>Fabales</taxon>
        <taxon>Fabaceae</taxon>
        <taxon>Papilionoideae</taxon>
        <taxon>50 kb inversion clade</taxon>
        <taxon>NPAAA clade</taxon>
        <taxon>indigoferoid/millettioid clade</taxon>
        <taxon>Phaseoleae</taxon>
        <taxon>Phaseolus</taxon>
    </lineage>
</organism>
<comment type="similarity">
    <text evidence="2">Belongs to the ABC transporter superfamily. ABCC family. Conjugate transporter (TC 3.A.1.208) subfamily.</text>
</comment>
<dbReference type="InterPro" id="IPR036640">
    <property type="entry name" value="ABC1_TM_sf"/>
</dbReference>
<dbReference type="InterPro" id="IPR044746">
    <property type="entry name" value="ABCC_6TM_D1"/>
</dbReference>
<keyword evidence="8" id="KW-0067">ATP-binding</keyword>
<evidence type="ECO:0000256" key="11">
    <source>
        <dbReference type="ARBA" id="ARBA00023136"/>
    </source>
</evidence>
<evidence type="ECO:0000313" key="17">
    <source>
        <dbReference type="EMBL" id="ESW13092.1"/>
    </source>
</evidence>
<evidence type="ECO:0000256" key="13">
    <source>
        <dbReference type="SAM" id="MobiDB-lite"/>
    </source>
</evidence>
<keyword evidence="11 14" id="KW-0472">Membrane</keyword>
<feature type="transmembrane region" description="Helical" evidence="14">
    <location>
        <begin position="1104"/>
        <end position="1123"/>
    </location>
</feature>
<dbReference type="InterPro" id="IPR003439">
    <property type="entry name" value="ABC_transporter-like_ATP-bd"/>
</dbReference>
<dbReference type="PROSITE" id="PS00211">
    <property type="entry name" value="ABC_TRANSPORTER_1"/>
    <property type="match status" value="1"/>
</dbReference>
<reference evidence="18" key="1">
    <citation type="journal article" date="2014" name="Nat. Genet.">
        <title>A reference genome for common bean and genome-wide analysis of dual domestications.</title>
        <authorList>
            <person name="Schmutz J."/>
            <person name="McClean P.E."/>
            <person name="Mamidi S."/>
            <person name="Wu G.A."/>
            <person name="Cannon S.B."/>
            <person name="Grimwood J."/>
            <person name="Jenkins J."/>
            <person name="Shu S."/>
            <person name="Song Q."/>
            <person name="Chavarro C."/>
            <person name="Torres-Torres M."/>
            <person name="Geffroy V."/>
            <person name="Moghaddam S.M."/>
            <person name="Gao D."/>
            <person name="Abernathy B."/>
            <person name="Barry K."/>
            <person name="Blair M."/>
            <person name="Brick M.A."/>
            <person name="Chovatia M."/>
            <person name="Gepts P."/>
            <person name="Goodstein D.M."/>
            <person name="Gonzales M."/>
            <person name="Hellsten U."/>
            <person name="Hyten D.L."/>
            <person name="Jia G."/>
            <person name="Kelly J.D."/>
            <person name="Kudrna D."/>
            <person name="Lee R."/>
            <person name="Richard M.M."/>
            <person name="Miklas P.N."/>
            <person name="Osorno J.M."/>
            <person name="Rodrigues J."/>
            <person name="Thareau V."/>
            <person name="Urrea C.A."/>
            <person name="Wang M."/>
            <person name="Yu Y."/>
            <person name="Zhang M."/>
            <person name="Wing R.A."/>
            <person name="Cregan P.B."/>
            <person name="Rokhsar D.S."/>
            <person name="Jackson S.A."/>
        </authorList>
    </citation>
    <scope>NUCLEOTIDE SEQUENCE [LARGE SCALE GENOMIC DNA]</scope>
    <source>
        <strain evidence="18">cv. G19833</strain>
    </source>
</reference>
<feature type="region of interest" description="Disordered" evidence="13">
    <location>
        <begin position="906"/>
        <end position="929"/>
    </location>
</feature>
<evidence type="ECO:0000256" key="5">
    <source>
        <dbReference type="ARBA" id="ARBA00022692"/>
    </source>
</evidence>
<dbReference type="InterPro" id="IPR027417">
    <property type="entry name" value="P-loop_NTPase"/>
</dbReference>
<evidence type="ECO:0000256" key="1">
    <source>
        <dbReference type="ARBA" id="ARBA00004141"/>
    </source>
</evidence>
<dbReference type="eggNOG" id="KOG0054">
    <property type="taxonomic scope" value="Eukaryota"/>
</dbReference>
<feature type="transmembrane region" description="Helical" evidence="14">
    <location>
        <begin position="169"/>
        <end position="190"/>
    </location>
</feature>
<evidence type="ECO:0000313" key="18">
    <source>
        <dbReference type="Proteomes" id="UP000000226"/>
    </source>
</evidence>
<feature type="transmembrane region" description="Helical" evidence="14">
    <location>
        <begin position="311"/>
        <end position="331"/>
    </location>
</feature>
<comment type="subcellular location">
    <subcellularLocation>
        <location evidence="1">Membrane</location>
        <topology evidence="1">Multi-pass membrane protein</topology>
    </subcellularLocation>
</comment>
<dbReference type="GO" id="GO:0008559">
    <property type="term" value="F:ABC-type xenobiotic transporter activity"/>
    <property type="evidence" value="ECO:0007669"/>
    <property type="project" value="UniProtKB-EC"/>
</dbReference>
<evidence type="ECO:0000256" key="2">
    <source>
        <dbReference type="ARBA" id="ARBA00009726"/>
    </source>
</evidence>
<evidence type="ECO:0000256" key="14">
    <source>
        <dbReference type="SAM" id="Phobius"/>
    </source>
</evidence>
<dbReference type="Pfam" id="PF00005">
    <property type="entry name" value="ABC_tran"/>
    <property type="match status" value="2"/>
</dbReference>
<dbReference type="CDD" id="cd18579">
    <property type="entry name" value="ABC_6TM_ABCC_D1"/>
    <property type="match status" value="1"/>
</dbReference>
<dbReference type="CDD" id="cd03244">
    <property type="entry name" value="ABCC_MRP_domain2"/>
    <property type="match status" value="1"/>
</dbReference>
<keyword evidence="6" id="KW-0677">Repeat</keyword>
<dbReference type="GO" id="GO:0016887">
    <property type="term" value="F:ATP hydrolysis activity"/>
    <property type="evidence" value="ECO:0007669"/>
    <property type="project" value="InterPro"/>
</dbReference>
<keyword evidence="10 14" id="KW-1133">Transmembrane helix</keyword>
<dbReference type="SMART" id="SM00382">
    <property type="entry name" value="AAA"/>
    <property type="match status" value="2"/>
</dbReference>
<evidence type="ECO:0000256" key="12">
    <source>
        <dbReference type="ARBA" id="ARBA00034018"/>
    </source>
</evidence>
<evidence type="ECO:0000256" key="9">
    <source>
        <dbReference type="ARBA" id="ARBA00022967"/>
    </source>
</evidence>
<keyword evidence="7" id="KW-0547">Nucleotide-binding</keyword>
<evidence type="ECO:0000256" key="8">
    <source>
        <dbReference type="ARBA" id="ARBA00022840"/>
    </source>
</evidence>
<dbReference type="GO" id="GO:0016020">
    <property type="term" value="C:membrane"/>
    <property type="evidence" value="ECO:0007669"/>
    <property type="project" value="UniProtKB-SubCell"/>
</dbReference>
<feature type="transmembrane region" description="Helical" evidence="14">
    <location>
        <begin position="1194"/>
        <end position="1214"/>
    </location>
</feature>
<dbReference type="CDD" id="cd18580">
    <property type="entry name" value="ABC_6TM_ABCC_D2"/>
    <property type="match status" value="1"/>
</dbReference>
<sequence>MLSLFLPFTHIHLSNDVLLQPVFPHGLSGFLHLLLLVAVSLSWVWKKFTTRVRNESKEKLDNTLFKTTVFCSLGVSAFSFLLCLFNYFYWYSSGWSEEELVTLLDLVLKTVAWGVVCVCLNKGFFSSGERRFSFLFRAWCVLYLSVSCYCFVVDIVVISERRVVLPTQYLVSDVVSTCVGLLFCYVGYFVKSKGHVREKENNGIQEPLLNGGTNEDDVLRSKETRGGDTVTPFSYAGILSLLTFSWVGPLIAVGNKKTLDLEDVPQLDSRDSVVGAFPGFRDKLEADCGIINNVTTLKLVKSLVMSAWKEILFTAFLALLNTLASYVGPYLMDGFVQYLDGQRLYENQGYVLISAFLFAKMAECLSQLHRCFRLQQVGLRMRALLVTMIYNKALTLSCQSKHGHTYGEIINFMAVDAERVGAFSWYIHDLWMVALKVTLAFLILKTEQGWLKKGAYIAAMSSFLFRGGPTFVAVVTFGTCMLGGVPLESGKILSALATFGILQEPIYNLPDTISMIAQTKVSLDRIASFLRLDDLPSDVVEKLPRGSSDTAIEVVGGNFCWELSSPNPTLQNINLKVFNGMKVAVCGTVGSGKSTFLSCLLGEVPKISGILKIEDNILFGKQMDREKYEKVLEACSLKKDLEILSFGDQTVIGERGINLSGGQKQRIQIARALYQDADIYLYRQAPDEHTAFMWQTKVVKIHLRKIRRTRLEKICSPGIPGHDLQDSSITTLSPRDRKPIRQSYKYCAQVKERYVFHPPTKSHLESLTYLSVGVPSQVSSPDRRRHQEGTTEEEEDRYVQYLFDDPFSALDAHTGSHLFKECLLGLLSSKTVVYVTHQVEFLPAADHILVMKDGKITQCGKYTDLLNYGADFMELVGAHKKALSTLDSLDGATVCDEISTLEQHVNVSGTQGSKEEASKDEQNGKTIKSEPKVQFVPKEERVKGKVGFSVYWKCITTAYGGALVPFILLAQILFQVLQIGSNYWMAWATPISADVVPPVEGTTLIVVYVSLAIGSSLCILARAMLLVTTSYKTATILFSKMHYCIFRAPMSFFDSTPSGRILNRVSTDQNALDTNIPHQIASFAFIMIQLLGIIAVMSQAAWQVLVVFIPVIIVCICYQQYYIPSARELSRLVGVCKAPLIQHFSETISGTSTIRSFDQQSRFQETNMKLTDGYSRPKINIACAMEWLCFRLDMLSSIIFAFSLIFIISIPPGFIDPGLAGLAVTYGLNLNNIQAWMIWNLCKMESKIRSVERILQYTSIPNEPPLVIDENQPNPSWPSNGEIDIQDLQVRYAPHLPLVLCGSGKSTLIQTLFRIVEPAVGQVMIDNINISSIGLHDLRSRLSIIPQDPTMFEGTVRNNMDPLEEYTDDQIWEALDKCQLGDEVRRKEGKLDSKVSENGENWSMGQRQLVCLGRVLLKKSKVLVLDEATASVDTATDNLIQQTLRQHFTDSTVITIAHRITSVLDSDMVLLLSQGLIEEYDTPTRLLENKSSSFSQLVAEYTVRSNSSLDKSDNH</sequence>
<dbReference type="SUPFAM" id="SSF52540">
    <property type="entry name" value="P-loop containing nucleoside triphosphate hydrolases"/>
    <property type="match status" value="3"/>
</dbReference>
<feature type="transmembrane region" description="Helical" evidence="14">
    <location>
        <begin position="22"/>
        <end position="44"/>
    </location>
</feature>
<feature type="transmembrane region" description="Helical" evidence="14">
    <location>
        <begin position="132"/>
        <end position="157"/>
    </location>
</feature>
<dbReference type="InterPro" id="IPR003593">
    <property type="entry name" value="AAA+_ATPase"/>
</dbReference>
<protein>
    <recommendedName>
        <fullName evidence="3">ABC-type xenobiotic transporter</fullName>
        <ecNumber evidence="3">7.6.2.2</ecNumber>
    </recommendedName>
</protein>
<dbReference type="OrthoDB" id="6500128at2759"/>
<keyword evidence="4" id="KW-0813">Transport</keyword>
<feature type="transmembrane region" description="Helical" evidence="14">
    <location>
        <begin position="64"/>
        <end position="88"/>
    </location>
</feature>
<evidence type="ECO:0000256" key="7">
    <source>
        <dbReference type="ARBA" id="ARBA00022741"/>
    </source>
</evidence>
<dbReference type="CDD" id="cd03250">
    <property type="entry name" value="ABCC_MRP_domain1"/>
    <property type="match status" value="1"/>
</dbReference>
<dbReference type="Proteomes" id="UP000000226">
    <property type="component" value="Chromosome 8"/>
</dbReference>
<dbReference type="FunFam" id="3.40.50.300:FF:000163">
    <property type="entry name" value="Multidrug resistance-associated protein member 4"/>
    <property type="match status" value="1"/>
</dbReference>
<dbReference type="InterPro" id="IPR017871">
    <property type="entry name" value="ABC_transporter-like_CS"/>
</dbReference>
<dbReference type="Gene3D" id="1.20.1560.10">
    <property type="entry name" value="ABC transporter type 1, transmembrane domain"/>
    <property type="match status" value="3"/>
</dbReference>
<feature type="transmembrane region" description="Helical" evidence="14">
    <location>
        <begin position="1005"/>
        <end position="1027"/>
    </location>
</feature>
<proteinExistence type="inferred from homology"/>
<dbReference type="EC" id="7.6.2.2" evidence="3"/>
<name>V7B5A8_PHAVU</name>
<dbReference type="GO" id="GO:0005524">
    <property type="term" value="F:ATP binding"/>
    <property type="evidence" value="ECO:0007669"/>
    <property type="project" value="UniProtKB-KW"/>
</dbReference>
<comment type="catalytic activity">
    <reaction evidence="12">
        <text>ATP + H2O + xenobioticSide 1 = ADP + phosphate + xenobioticSide 2.</text>
        <dbReference type="EC" id="7.6.2.2"/>
    </reaction>
</comment>
<dbReference type="EMBL" id="CM002295">
    <property type="protein sequence ID" value="ESW13092.1"/>
    <property type="molecule type" value="Genomic_DNA"/>
</dbReference>
<dbReference type="InterPro" id="IPR050173">
    <property type="entry name" value="ABC_transporter_C-like"/>
</dbReference>
<dbReference type="Gramene" id="ESW13092">
    <property type="protein sequence ID" value="ESW13092"/>
    <property type="gene ID" value="PHAVU_008G167300g"/>
</dbReference>
<feature type="region of interest" description="Disordered" evidence="13">
    <location>
        <begin position="775"/>
        <end position="795"/>
    </location>
</feature>
<dbReference type="FunFam" id="1.20.1560.10:FF:000002">
    <property type="entry name" value="ABC transporter C family member 5"/>
    <property type="match status" value="1"/>
</dbReference>
<feature type="transmembrane region" description="Helical" evidence="14">
    <location>
        <begin position="463"/>
        <end position="485"/>
    </location>
</feature>
<feature type="compositionally biased region" description="Basic and acidic residues" evidence="13">
    <location>
        <begin position="913"/>
        <end position="929"/>
    </location>
</feature>
<keyword evidence="18" id="KW-1185">Reference proteome</keyword>
<dbReference type="Gene3D" id="3.40.50.300">
    <property type="entry name" value="P-loop containing nucleotide triphosphate hydrolases"/>
    <property type="match status" value="3"/>
</dbReference>
<dbReference type="Pfam" id="PF00664">
    <property type="entry name" value="ABC_membrane"/>
    <property type="match status" value="2"/>
</dbReference>
<evidence type="ECO:0000256" key="4">
    <source>
        <dbReference type="ARBA" id="ARBA00022448"/>
    </source>
</evidence>
<dbReference type="PROSITE" id="PS50929">
    <property type="entry name" value="ABC_TM1F"/>
    <property type="match status" value="2"/>
</dbReference>
<dbReference type="InterPro" id="IPR044726">
    <property type="entry name" value="ABCC_6TM_D2"/>
</dbReference>
<evidence type="ECO:0000256" key="10">
    <source>
        <dbReference type="ARBA" id="ARBA00022989"/>
    </source>
</evidence>
<dbReference type="PROSITE" id="PS50893">
    <property type="entry name" value="ABC_TRANSPORTER_2"/>
    <property type="match status" value="2"/>
</dbReference>
<feature type="transmembrane region" description="Helical" evidence="14">
    <location>
        <begin position="950"/>
        <end position="974"/>
    </location>
</feature>
<feature type="domain" description="ABC transmembrane type-1" evidence="16">
    <location>
        <begin position="312"/>
        <end position="444"/>
    </location>
</feature>
<feature type="domain" description="ABC transmembrane type-1" evidence="16">
    <location>
        <begin position="966"/>
        <end position="1246"/>
    </location>
</feature>
<keyword evidence="9" id="KW-1278">Translocase</keyword>
<dbReference type="PANTHER" id="PTHR24223">
    <property type="entry name" value="ATP-BINDING CASSETTE SUB-FAMILY C"/>
    <property type="match status" value="1"/>
</dbReference>
<keyword evidence="5 14" id="KW-0812">Transmembrane</keyword>